<reference evidence="1 3" key="2">
    <citation type="submission" date="2024-03" db="EMBL/GenBank/DDBJ databases">
        <authorList>
            <person name="Alaster D. Moffat"/>
            <person name="Govind Chandra"/>
            <person name="Andrew W. Truman"/>
        </authorList>
    </citation>
    <scope>NUCLEOTIDE SEQUENCE [LARGE SCALE GENOMIC DNA]</scope>
    <source>
        <strain evidence="1">PS652</strain>
    </source>
</reference>
<dbReference type="SUPFAM" id="SSF50985">
    <property type="entry name" value="RCC1/BLIP-II"/>
    <property type="match status" value="2"/>
</dbReference>
<organism evidence="2">
    <name type="scientific">Pseudomonas fluorescens</name>
    <dbReference type="NCBI Taxonomy" id="294"/>
    <lineage>
        <taxon>Bacteria</taxon>
        <taxon>Pseudomonadati</taxon>
        <taxon>Pseudomonadota</taxon>
        <taxon>Gammaproteobacteria</taxon>
        <taxon>Pseudomonadales</taxon>
        <taxon>Pseudomonadaceae</taxon>
        <taxon>Pseudomonas</taxon>
    </lineage>
</organism>
<accession>A0A5E6W7S0</accession>
<dbReference type="PANTHER" id="PTHR45982:SF1">
    <property type="entry name" value="REGULATOR OF CHROMOSOME CONDENSATION"/>
    <property type="match status" value="1"/>
</dbReference>
<evidence type="ECO:0000313" key="2">
    <source>
        <dbReference type="EMBL" id="VVN24765.1"/>
    </source>
</evidence>
<name>A0A5E6W7S0_PSEFL</name>
<dbReference type="EMBL" id="CABVHG010000034">
    <property type="protein sequence ID" value="VVN24765.1"/>
    <property type="molecule type" value="Genomic_DNA"/>
</dbReference>
<reference evidence="2" key="1">
    <citation type="submission" date="2019-09" db="EMBL/GenBank/DDBJ databases">
        <authorList>
            <person name="Chandra G."/>
            <person name="Truman W A."/>
        </authorList>
    </citation>
    <scope>NUCLEOTIDE SEQUENCE [LARGE SCALE GENOMIC DNA]</scope>
    <source>
        <strain evidence="2">PS652</strain>
    </source>
</reference>
<dbReference type="PANTHER" id="PTHR45982">
    <property type="entry name" value="REGULATOR OF CHROMOSOME CONDENSATION"/>
    <property type="match status" value="1"/>
</dbReference>
<dbReference type="InterPro" id="IPR009091">
    <property type="entry name" value="RCC1/BLIP-II"/>
</dbReference>
<dbReference type="RefSeq" id="WP_038995683.1">
    <property type="nucleotide sequence ID" value="NZ_OZ024668.1"/>
</dbReference>
<evidence type="ECO:0000313" key="1">
    <source>
        <dbReference type="EMBL" id="CAK9889718.1"/>
    </source>
</evidence>
<proteinExistence type="predicted"/>
<dbReference type="AlphaFoldDB" id="A0A5E6W7S0"/>
<dbReference type="Gene3D" id="2.130.10.30">
    <property type="entry name" value="Regulator of chromosome condensation 1/beta-lactamase-inhibitor protein II"/>
    <property type="match status" value="3"/>
</dbReference>
<gene>
    <name evidence="1" type="ORF">PS652_02548</name>
    <name evidence="2" type="ORF">PS652_04516</name>
</gene>
<dbReference type="Proteomes" id="UP000326595">
    <property type="component" value="Chromosome"/>
</dbReference>
<dbReference type="InterPro" id="IPR051553">
    <property type="entry name" value="Ran_GTPase-activating"/>
</dbReference>
<dbReference type="EMBL" id="OZ024668">
    <property type="protein sequence ID" value="CAK9889718.1"/>
    <property type="molecule type" value="Genomic_DNA"/>
</dbReference>
<sequence length="1176" mass="126034">MNQDSPFPAVTPLLPDEDPSPWYLRVEQIQSIVNSHVRIPYMTELFDHPDGLDGGITAAVLQTNPNGLLVLVEPYLQMAPGDEVRVFWGDPEQAATPVPYVVQRDDLNKLLYLYVPAQNIPNGVAQVWFQVKALSGDEADSGRLLLKTKRALPGGPDPRPDLEGHYGLVPPDVPVELIDEEYARRGVEVYIFPWLNMAVRDTVRLSWGGVIVGHEVQAQEVGKLIEIVVDYDTIIEAGDSDELAVVYQLLDEVGNFSDGWSLHSHAQVEAGGFRLDPPLIAEADDEGYVDLAQLEGADVTVQVYASRATGFAVNDRIQVKWRGFTEEGSGIAPFEPEPFILTRLPHLAPFSIPNAVVAAIAQGMAFVSYELDKGVGGVIPSKRTTVGVRGVNLGLAAPTVAEAVEQHLPADLPRAHVIVPAYAGMAVGQRVVVVWHGIRADQRPYLHEAHRLISNNNQLGQPLVVEVKADHIALLDGGTLEVFYRVIYSSGQYQESQRLGLYVGEAVAELAAPSVDDVDNGAWDPEGRLVATVRIFLYDGMRQGQKLVLAWGSYTDEITVPEVVPEVVFTVPVSEILPSLGDEVQISYSVVEDNQRPRYSDTLTLYIGEAGLRFPAPGIVEAEGDGLDPINVPSGATITIGVEAGLRVNDVVTVYWRGAEGAGSVSKSRTVRTDEVGEVYRETIEREVVLLNQEGSVTLDYTVERDGEVFESAVRGFNVGKLIASGIPKVMGARSGSGGVDWGYSMKRLLVAVDTVSLQPIEARWRYDGDTEPQVGMHFLDQAPSRLLYVWTETAGSLTLVNRSNIGANPYSYTAITDSGSMIAWGAPLNGGVLSPVAAQVRDAVAVVGGDWAMVARRANGALVTWGSNPLSLSGNFTQAIGTYYGMAALTAQRKIQAWGRDLPPAPIVALTDVVELYGGRASFAARRASGHVVGWGYYGDVPADIAQLTDIVDVCANGLAFAALRRTGQVRAWGAADYGGILPEDIARLTDVVRVAAAGHGFAVLRANGQVQSWGIGLPVELVPINDFIDIRGAGVAFAAVRSDGSVKAWGRVAGGILPDEIASLKNIVQLVASLGAFTVLLSDGQVRSWGAAHLGGAIPPTLVGQLVNVQAVYANFFGFAALTADKRVVAWGNSLYGGNAPPSLNGQLTYSTPASQAQLSQLSEQAVQETPQPT</sequence>
<protein>
    <submittedName>
        <fullName evidence="2">Uncharacterized protein</fullName>
    </submittedName>
</protein>
<evidence type="ECO:0000313" key="3">
    <source>
        <dbReference type="Proteomes" id="UP000326595"/>
    </source>
</evidence>